<dbReference type="Proteomes" id="UP001300692">
    <property type="component" value="Unassembled WGS sequence"/>
</dbReference>
<name>A0ABT3CVE1_9BACT</name>
<dbReference type="EMBL" id="JAOYOD010000001">
    <property type="protein sequence ID" value="MCV9387657.1"/>
    <property type="molecule type" value="Genomic_DNA"/>
</dbReference>
<accession>A0ABT3CVE1</accession>
<feature type="transmembrane region" description="Helical" evidence="1">
    <location>
        <begin position="76"/>
        <end position="93"/>
    </location>
</feature>
<sequence>MNSKKTAMITVATLSVVVPALVAVLIYSPYKIPADMLWLKDIPAFNAIINSITAVLLIVGGIFAKRGVIKWHKVSMFSALVLGVCFLVAYVLYHSTMESVIFGDIDGNGVLDEAEAAAVGSMRSVYLTVLLSHILMSAAVVPFVLLAFYFALAKEFDRHVKIVKFTWPVWLYVSVTGVLVYILASPYYLG</sequence>
<feature type="transmembrane region" description="Helical" evidence="1">
    <location>
        <begin position="165"/>
        <end position="184"/>
    </location>
</feature>
<evidence type="ECO:0000256" key="1">
    <source>
        <dbReference type="SAM" id="Phobius"/>
    </source>
</evidence>
<proteinExistence type="predicted"/>
<keyword evidence="1" id="KW-1133">Transmembrane helix</keyword>
<reference evidence="2 3" key="1">
    <citation type="submission" date="2022-10" db="EMBL/GenBank/DDBJ databases">
        <title>Comparative genomics and taxonomic characterization of three novel marine species of genus Reichenbachiella exhibiting antioxidant and polysaccharide degradation activities.</title>
        <authorList>
            <person name="Muhammad N."/>
            <person name="Lee Y.-J."/>
            <person name="Ko J."/>
            <person name="Kim S.-G."/>
        </authorList>
    </citation>
    <scope>NUCLEOTIDE SEQUENCE [LARGE SCALE GENOMIC DNA]</scope>
    <source>
        <strain evidence="2 3">ABR2-5</strain>
    </source>
</reference>
<dbReference type="Pfam" id="PF04238">
    <property type="entry name" value="DUF420"/>
    <property type="match status" value="1"/>
</dbReference>
<gene>
    <name evidence="2" type="ORF">N7U62_13330</name>
</gene>
<dbReference type="RefSeq" id="WP_264138477.1">
    <property type="nucleotide sequence ID" value="NZ_JAOYOD010000001.1"/>
</dbReference>
<keyword evidence="3" id="KW-1185">Reference proteome</keyword>
<protein>
    <submittedName>
        <fullName evidence="2">DUF420 domain-containing protein</fullName>
    </submittedName>
</protein>
<feature type="transmembrane region" description="Helical" evidence="1">
    <location>
        <begin position="130"/>
        <end position="153"/>
    </location>
</feature>
<feature type="transmembrane region" description="Helical" evidence="1">
    <location>
        <begin position="42"/>
        <end position="64"/>
    </location>
</feature>
<organism evidence="2 3">
    <name type="scientific">Reichenbachiella ulvae</name>
    <dbReference type="NCBI Taxonomy" id="2980104"/>
    <lineage>
        <taxon>Bacteria</taxon>
        <taxon>Pseudomonadati</taxon>
        <taxon>Bacteroidota</taxon>
        <taxon>Cytophagia</taxon>
        <taxon>Cytophagales</taxon>
        <taxon>Reichenbachiellaceae</taxon>
        <taxon>Reichenbachiella</taxon>
    </lineage>
</organism>
<keyword evidence="1" id="KW-0472">Membrane</keyword>
<comment type="caution">
    <text evidence="2">The sequence shown here is derived from an EMBL/GenBank/DDBJ whole genome shotgun (WGS) entry which is preliminary data.</text>
</comment>
<keyword evidence="1" id="KW-0812">Transmembrane</keyword>
<evidence type="ECO:0000313" key="2">
    <source>
        <dbReference type="EMBL" id="MCV9387657.1"/>
    </source>
</evidence>
<evidence type="ECO:0000313" key="3">
    <source>
        <dbReference type="Proteomes" id="UP001300692"/>
    </source>
</evidence>
<dbReference type="PANTHER" id="PTHR37692:SF1">
    <property type="entry name" value="DUF420 DOMAIN-CONTAINING PROTEIN"/>
    <property type="match status" value="1"/>
</dbReference>
<dbReference type="InterPro" id="IPR007352">
    <property type="entry name" value="DUF420"/>
</dbReference>
<dbReference type="PANTHER" id="PTHR37692">
    <property type="entry name" value="HYPOTHETICAL MEMBRANE SPANNING PROTEIN"/>
    <property type="match status" value="1"/>
</dbReference>
<feature type="transmembrane region" description="Helical" evidence="1">
    <location>
        <begin position="7"/>
        <end position="30"/>
    </location>
</feature>